<dbReference type="RefSeq" id="WP_318065832.1">
    <property type="nucleotide sequence ID" value="NZ_JAWONS010000280.1"/>
</dbReference>
<dbReference type="EMBL" id="JAWONS010000280">
    <property type="protein sequence ID" value="MDW2799646.1"/>
    <property type="molecule type" value="Genomic_DNA"/>
</dbReference>
<proteinExistence type="predicted"/>
<keyword evidence="3" id="KW-1185">Reference proteome</keyword>
<sequence>MNKKVIRIFIAVCLMIAMTTTAFASTKTYNRDIRFKILTNGHHDYLALHTNGREVSARISGHIELIYDTQTKKYQVSVKDLTFVGDNASKYSYMVKRYSPSKIHIIIQTDERDIGYLYYNADSTGLHKHCINYSGN</sequence>
<feature type="signal peptide" evidence="1">
    <location>
        <begin position="1"/>
        <end position="24"/>
    </location>
</feature>
<gene>
    <name evidence="2" type="ORF">RZO55_18895</name>
</gene>
<protein>
    <submittedName>
        <fullName evidence="2">Uncharacterized protein</fullName>
    </submittedName>
</protein>
<evidence type="ECO:0000256" key="1">
    <source>
        <dbReference type="SAM" id="SignalP"/>
    </source>
</evidence>
<comment type="caution">
    <text evidence="2">The sequence shown here is derived from an EMBL/GenBank/DDBJ whole genome shotgun (WGS) entry which is preliminary data.</text>
</comment>
<accession>A0ABU4GPT5</accession>
<keyword evidence="1" id="KW-0732">Signal</keyword>
<evidence type="ECO:0000313" key="3">
    <source>
        <dbReference type="Proteomes" id="UP001276854"/>
    </source>
</evidence>
<reference evidence="2 3" key="1">
    <citation type="submission" date="2023-10" db="EMBL/GenBank/DDBJ databases">
        <title>A novel Glycoside Hydrolase 43-Like Enzyme from Clostrdium boliviensis is an Endo-xylanase, and a Candidate for Xylooligosaccharides Production from Different Xylan Substrates.</title>
        <authorList>
            <person name="Alvarez M.T."/>
            <person name="Rocabado-Villegas L.R."/>
            <person name="Salas-Veizaga D.M."/>
            <person name="Linares-Pasten J.A."/>
            <person name="Gudmundsdottir E.E."/>
            <person name="Hreggvidsson G.O."/>
            <person name="Adlercreutz P."/>
            <person name="Nordberg Karlsson E."/>
        </authorList>
    </citation>
    <scope>NUCLEOTIDE SEQUENCE [LARGE SCALE GENOMIC DNA]</scope>
    <source>
        <strain evidence="2 3">E-1</strain>
    </source>
</reference>
<dbReference type="Proteomes" id="UP001276854">
    <property type="component" value="Unassembled WGS sequence"/>
</dbReference>
<evidence type="ECO:0000313" key="2">
    <source>
        <dbReference type="EMBL" id="MDW2799646.1"/>
    </source>
</evidence>
<organism evidence="2 3">
    <name type="scientific">Clostridium boliviensis</name>
    <dbReference type="NCBI Taxonomy" id="318465"/>
    <lineage>
        <taxon>Bacteria</taxon>
        <taxon>Bacillati</taxon>
        <taxon>Bacillota</taxon>
        <taxon>Clostridia</taxon>
        <taxon>Eubacteriales</taxon>
        <taxon>Clostridiaceae</taxon>
        <taxon>Clostridium</taxon>
    </lineage>
</organism>
<feature type="chain" id="PRO_5046354197" evidence="1">
    <location>
        <begin position="25"/>
        <end position="136"/>
    </location>
</feature>
<name>A0ABU4GPT5_9CLOT</name>